<dbReference type="InterPro" id="IPR006379">
    <property type="entry name" value="HAD-SF_hydro_IIB"/>
</dbReference>
<dbReference type="Pfam" id="PF08282">
    <property type="entry name" value="Hydrolase_3"/>
    <property type="match status" value="1"/>
</dbReference>
<gene>
    <name evidence="1" type="ORF">CJ203_09880</name>
</gene>
<comment type="caution">
    <text evidence="1">The sequence shown here is derived from an EMBL/GenBank/DDBJ whole genome shotgun (WGS) entry which is preliminary data.</text>
</comment>
<dbReference type="PANTHER" id="PTHR10000:SF8">
    <property type="entry name" value="HAD SUPERFAMILY HYDROLASE-LIKE, TYPE 3"/>
    <property type="match status" value="1"/>
</dbReference>
<dbReference type="NCBIfam" id="TIGR01484">
    <property type="entry name" value="HAD-SF-IIB"/>
    <property type="match status" value="1"/>
</dbReference>
<dbReference type="GO" id="GO:0005829">
    <property type="term" value="C:cytosol"/>
    <property type="evidence" value="ECO:0007669"/>
    <property type="project" value="TreeGrafter"/>
</dbReference>
<dbReference type="CDD" id="cd07516">
    <property type="entry name" value="HAD_Pase"/>
    <property type="match status" value="1"/>
</dbReference>
<dbReference type="GO" id="GO:0000287">
    <property type="term" value="F:magnesium ion binding"/>
    <property type="evidence" value="ECO:0007669"/>
    <property type="project" value="TreeGrafter"/>
</dbReference>
<keyword evidence="1" id="KW-0378">Hydrolase</keyword>
<evidence type="ECO:0000313" key="1">
    <source>
        <dbReference type="EMBL" id="PMC63672.1"/>
    </source>
</evidence>
<dbReference type="RefSeq" id="WP_034665115.1">
    <property type="nucleotide sequence ID" value="NZ_PNHG01000019.1"/>
</dbReference>
<dbReference type="InterPro" id="IPR000150">
    <property type="entry name" value="Cof"/>
</dbReference>
<dbReference type="Gene3D" id="3.40.50.1000">
    <property type="entry name" value="HAD superfamily/HAD-like"/>
    <property type="match status" value="1"/>
</dbReference>
<dbReference type="InterPro" id="IPR036412">
    <property type="entry name" value="HAD-like_sf"/>
</dbReference>
<dbReference type="GO" id="GO:0016791">
    <property type="term" value="F:phosphatase activity"/>
    <property type="evidence" value="ECO:0007669"/>
    <property type="project" value="TreeGrafter"/>
</dbReference>
<name>A0A2N6T309_9CORY</name>
<proteinExistence type="predicted"/>
<dbReference type="PANTHER" id="PTHR10000">
    <property type="entry name" value="PHOSPHOSERINE PHOSPHATASE"/>
    <property type="match status" value="1"/>
</dbReference>
<dbReference type="Gene3D" id="3.30.1240.10">
    <property type="match status" value="1"/>
</dbReference>
<keyword evidence="2" id="KW-1185">Reference proteome</keyword>
<dbReference type="SFLD" id="SFLDS00003">
    <property type="entry name" value="Haloacid_Dehalogenase"/>
    <property type="match status" value="1"/>
</dbReference>
<sequence length="277" mass="29949">MSTPQPPKLIVSDIDGTLLDSNGRVSSRLRDTITRAARMGTKIALATGRPHRWLTPVLDQLPFTPDCICANGAVVYDPSRDEVLVRHELDTEALGRIAEIAREALAGYGTYGFGVERVGSSAFDPEEECFLITPGYSPDLWDIGYGVVDVAELTSVPAAKILVRHPEMSSQELFDVLAPLIDPEDAHVTYSMNEGLLEFSAPGVNKATGVSIVATQHGIERERVLAFGDMPNDMEMLAWAGMGVAMANAEPLVQDAADVVTTSNDDFGVARVLESWF</sequence>
<dbReference type="InterPro" id="IPR023214">
    <property type="entry name" value="HAD_sf"/>
</dbReference>
<dbReference type="AlphaFoldDB" id="A0A2N6T309"/>
<dbReference type="EMBL" id="PNHG01000019">
    <property type="protein sequence ID" value="PMC63672.1"/>
    <property type="molecule type" value="Genomic_DNA"/>
</dbReference>
<accession>A0A2N6T309</accession>
<reference evidence="1 2" key="1">
    <citation type="submission" date="2017-09" db="EMBL/GenBank/DDBJ databases">
        <title>Bacterial strain isolated from the female urinary microbiota.</title>
        <authorList>
            <person name="Thomas-White K."/>
            <person name="Kumar N."/>
            <person name="Forster S."/>
            <person name="Putonti C."/>
            <person name="Lawley T."/>
            <person name="Wolfe A.J."/>
        </authorList>
    </citation>
    <scope>NUCLEOTIDE SEQUENCE [LARGE SCALE GENOMIC DNA]</scope>
    <source>
        <strain evidence="1 2">UMB0792</strain>
    </source>
</reference>
<dbReference type="Proteomes" id="UP000235836">
    <property type="component" value="Unassembled WGS sequence"/>
</dbReference>
<dbReference type="NCBIfam" id="TIGR00099">
    <property type="entry name" value="Cof-subfamily"/>
    <property type="match status" value="1"/>
</dbReference>
<dbReference type="SFLD" id="SFLDG01140">
    <property type="entry name" value="C2.B:_Phosphomannomutase_and_P"/>
    <property type="match status" value="1"/>
</dbReference>
<organism evidence="1 2">
    <name type="scientific">Corynebacterium tuscaniense</name>
    <dbReference type="NCBI Taxonomy" id="302449"/>
    <lineage>
        <taxon>Bacteria</taxon>
        <taxon>Bacillati</taxon>
        <taxon>Actinomycetota</taxon>
        <taxon>Actinomycetes</taxon>
        <taxon>Mycobacteriales</taxon>
        <taxon>Corynebacteriaceae</taxon>
        <taxon>Corynebacterium</taxon>
    </lineage>
</organism>
<dbReference type="SUPFAM" id="SSF56784">
    <property type="entry name" value="HAD-like"/>
    <property type="match status" value="1"/>
</dbReference>
<protein>
    <submittedName>
        <fullName evidence="1">Cof-type HAD-IIB family hydrolase</fullName>
    </submittedName>
</protein>
<evidence type="ECO:0000313" key="2">
    <source>
        <dbReference type="Proteomes" id="UP000235836"/>
    </source>
</evidence>